<dbReference type="GO" id="GO:0016740">
    <property type="term" value="F:transferase activity"/>
    <property type="evidence" value="ECO:0007669"/>
    <property type="project" value="UniProtKB-KW"/>
</dbReference>
<dbReference type="PANTHER" id="PTHR12526">
    <property type="entry name" value="GLYCOSYLTRANSFERASE"/>
    <property type="match status" value="1"/>
</dbReference>
<dbReference type="OrthoDB" id="502646at2"/>
<feature type="transmembrane region" description="Helical" evidence="1">
    <location>
        <begin position="73"/>
        <end position="93"/>
    </location>
</feature>
<reference evidence="3 4" key="2">
    <citation type="journal article" date="2011" name="Stand. Genomic Sci.">
        <title>Complete genome sequence of the extremely halophilic Halanaerobium praevalens type strain (GSL).</title>
        <authorList>
            <person name="Ivanova N."/>
            <person name="Sikorski J."/>
            <person name="Chertkov O."/>
            <person name="Nolan M."/>
            <person name="Lucas S."/>
            <person name="Hammon N."/>
            <person name="Deshpande S."/>
            <person name="Cheng J.F."/>
            <person name="Tapia R."/>
            <person name="Han C."/>
            <person name="Goodwin L."/>
            <person name="Pitluck S."/>
            <person name="Huntemann M."/>
            <person name="Liolios K."/>
            <person name="Pagani I."/>
            <person name="Mavromatis K."/>
            <person name="Ovchinikova G."/>
            <person name="Pati A."/>
            <person name="Chen A."/>
            <person name="Palaniappan K."/>
            <person name="Land M."/>
            <person name="Hauser L."/>
            <person name="Brambilla E.M."/>
            <person name="Kannan K.P."/>
            <person name="Rohde M."/>
            <person name="Tindall B.J."/>
            <person name="Goker M."/>
            <person name="Detter J.C."/>
            <person name="Woyke T."/>
            <person name="Bristow J."/>
            <person name="Eisen J.A."/>
            <person name="Markowitz V."/>
            <person name="Hugenholtz P."/>
            <person name="Kyrpides N.C."/>
            <person name="Klenk H.P."/>
            <person name="Lapidus A."/>
        </authorList>
    </citation>
    <scope>NUCLEOTIDE SEQUENCE [LARGE SCALE GENOMIC DNA]</scope>
    <source>
        <strain evidence="4">ATCC 33744 / DSM 2228 / GSL</strain>
    </source>
</reference>
<keyword evidence="3" id="KW-0808">Transferase</keyword>
<sequence length="364" mass="42933">MKSIMFLVPYLFLGGAETQFRNLIKGLAKKNYQITVFVLLKEEKNFLENFDNVQIKFIGFKFNKKYKNNFLKLVSYLFNYLYVSLFFLFHFLFNKYDLVISYSMILTPFIPILKLFNKKLIYSVRTASDKLYNRKYLSFLYNIADIITCNSPTTEEILKDLGVNNVKTILNGVNFNDKSNVSIKKNKNIEDIYIIARIHPIKNQLVALKALKAMKNRKIFLVGSVTDTKYYNQLLEYINKNNLKDRVFFEGFVKNISEVYRKADLIILPSYEEGLPNVILESFLYKRYCIASNISANKFILSGRGGLFNPDNYKELVEEIINFENKTKNEKKNILLENHYFLKNKFSIKRLVNEYESLFKEDEL</sequence>
<dbReference type="CAZy" id="GT4">
    <property type="family name" value="Glycosyltransferase Family 4"/>
</dbReference>
<evidence type="ECO:0000313" key="4">
    <source>
        <dbReference type="Proteomes" id="UP000006866"/>
    </source>
</evidence>
<organism evidence="3 4">
    <name type="scientific">Halanaerobium praevalens (strain ATCC 33744 / DSM 2228 / GSL)</name>
    <dbReference type="NCBI Taxonomy" id="572479"/>
    <lineage>
        <taxon>Bacteria</taxon>
        <taxon>Bacillati</taxon>
        <taxon>Bacillota</taxon>
        <taxon>Clostridia</taxon>
        <taxon>Halanaerobiales</taxon>
        <taxon>Halanaerobiaceae</taxon>
        <taxon>Halanaerobium</taxon>
    </lineage>
</organism>
<dbReference type="Pfam" id="PF13439">
    <property type="entry name" value="Glyco_transf_4"/>
    <property type="match status" value="1"/>
</dbReference>
<keyword evidence="4" id="KW-1185">Reference proteome</keyword>
<keyword evidence="1" id="KW-0472">Membrane</keyword>
<dbReference type="HOGENOM" id="CLU_009583_0_3_9"/>
<dbReference type="CDD" id="cd03811">
    <property type="entry name" value="GT4_GT28_WabH-like"/>
    <property type="match status" value="1"/>
</dbReference>
<dbReference type="PATRIC" id="fig|572479.3.peg.344"/>
<dbReference type="STRING" id="572479.Hprae_0339"/>
<dbReference type="EMBL" id="CP002175">
    <property type="protein sequence ID" value="ADO76495.1"/>
    <property type="molecule type" value="Genomic_DNA"/>
</dbReference>
<accession>E3DNF7</accession>
<dbReference type="SUPFAM" id="SSF53756">
    <property type="entry name" value="UDP-Glycosyltransferase/glycogen phosphorylase"/>
    <property type="match status" value="1"/>
</dbReference>
<evidence type="ECO:0000259" key="2">
    <source>
        <dbReference type="Pfam" id="PF13439"/>
    </source>
</evidence>
<dbReference type="KEGG" id="hpk:Hprae_0339"/>
<feature type="domain" description="Glycosyltransferase subfamily 4-like N-terminal" evidence="2">
    <location>
        <begin position="14"/>
        <end position="174"/>
    </location>
</feature>
<dbReference type="Pfam" id="PF13692">
    <property type="entry name" value="Glyco_trans_1_4"/>
    <property type="match status" value="1"/>
</dbReference>
<protein>
    <submittedName>
        <fullName evidence="3">Glycosyl transferase group 1</fullName>
    </submittedName>
</protein>
<name>E3DNF7_HALPG</name>
<dbReference type="Proteomes" id="UP000006866">
    <property type="component" value="Chromosome"/>
</dbReference>
<feature type="transmembrane region" description="Helical" evidence="1">
    <location>
        <begin position="99"/>
        <end position="116"/>
    </location>
</feature>
<dbReference type="Gene3D" id="3.40.50.2000">
    <property type="entry name" value="Glycogen Phosphorylase B"/>
    <property type="match status" value="2"/>
</dbReference>
<keyword evidence="1" id="KW-1133">Transmembrane helix</keyword>
<dbReference type="InterPro" id="IPR028098">
    <property type="entry name" value="Glyco_trans_4-like_N"/>
</dbReference>
<reference evidence="4" key="1">
    <citation type="submission" date="2010-10" db="EMBL/GenBank/DDBJ databases">
        <title>The complete genome of Halanaerobium praevalens DSM 2228.</title>
        <authorList>
            <consortium name="US DOE Joint Genome Institute (JGI-PGF)"/>
            <person name="Lucas S."/>
            <person name="Copeland A."/>
            <person name="Lapidus A."/>
            <person name="Glavina del Rio T."/>
            <person name="Dalin E."/>
            <person name="Tice H."/>
            <person name="Bruce D."/>
            <person name="Goodwin L."/>
            <person name="Pitluck S."/>
            <person name="Kyrpides N."/>
            <person name="Mavromatis K."/>
            <person name="Ivanova N."/>
            <person name="Ovchinnikova G."/>
            <person name="Chertkov O."/>
            <person name="Detter J.C."/>
            <person name="Han C."/>
            <person name="Larimer F."/>
            <person name="Land M."/>
            <person name="Hauser L."/>
            <person name="Markowitz V."/>
            <person name="Cheng J.-F."/>
            <person name="Hugenholtz P."/>
            <person name="Woyke T."/>
            <person name="Wu D."/>
            <person name="Tindall B."/>
            <person name="Pomrenke H.G."/>
            <person name="Brambilla E."/>
            <person name="Klenk H.-P."/>
            <person name="Eisen J.A."/>
        </authorList>
    </citation>
    <scope>NUCLEOTIDE SEQUENCE [LARGE SCALE GENOMIC DNA]</scope>
    <source>
        <strain evidence="4">ATCC 33744 / DSM 2228 / GSL</strain>
    </source>
</reference>
<dbReference type="eggNOG" id="COG0438">
    <property type="taxonomic scope" value="Bacteria"/>
</dbReference>
<keyword evidence="1" id="KW-0812">Transmembrane</keyword>
<gene>
    <name evidence="3" type="ordered locus">Hprae_0339</name>
</gene>
<evidence type="ECO:0000256" key="1">
    <source>
        <dbReference type="SAM" id="Phobius"/>
    </source>
</evidence>
<proteinExistence type="predicted"/>
<dbReference type="RefSeq" id="WP_014552528.1">
    <property type="nucleotide sequence ID" value="NC_017455.1"/>
</dbReference>
<evidence type="ECO:0000313" key="3">
    <source>
        <dbReference type="EMBL" id="ADO76495.1"/>
    </source>
</evidence>
<dbReference type="AlphaFoldDB" id="E3DNF7"/>